<sequence>MGILLDGKSLAQQERQRVMEKIKSCKTQPKLAVILVGTDPASHTYVHLKQLACQEVGIGFELFAYPTFVSEQELMDRIQRLNARPDITGILVQLPLPGQNPNPLITAIDPKKDVDGFHPENLERLRQGKPTLAPAVALGILKLIEATHLDLPKKHAVIIGSHLFGEPLAHLLSTYGIESFVISASDSDLSQKTITADILISAVGHPGLITKEMVKAGAVVIDVGTTKVEQKIVGDVMPDVLEVAGWMTPVPGGVGPMTVALLLINVLAAYQQQKISE</sequence>
<evidence type="ECO:0000256" key="8">
    <source>
        <dbReference type="ARBA" id="ARBA00023102"/>
    </source>
</evidence>
<dbReference type="UniPathway" id="UPA00193"/>
<comment type="catalytic activity">
    <reaction evidence="11">
        <text>(6R)-5,10-methylene-5,6,7,8-tetrahydrofolate + NADP(+) = (6R)-5,10-methenyltetrahydrofolate + NADPH</text>
        <dbReference type="Rhea" id="RHEA:22812"/>
        <dbReference type="ChEBI" id="CHEBI:15636"/>
        <dbReference type="ChEBI" id="CHEBI:57455"/>
        <dbReference type="ChEBI" id="CHEBI:57783"/>
        <dbReference type="ChEBI" id="CHEBI:58349"/>
        <dbReference type="EC" id="1.5.1.5"/>
    </reaction>
</comment>
<keyword evidence="8 11" id="KW-0368">Histidine biosynthesis</keyword>
<protein>
    <recommendedName>
        <fullName evidence="11">Bifunctional protein FolD</fullName>
    </recommendedName>
    <domain>
        <recommendedName>
            <fullName evidence="11">Methylenetetrahydrofolate dehydrogenase</fullName>
            <ecNumber evidence="11">1.5.1.5</ecNumber>
        </recommendedName>
    </domain>
    <domain>
        <recommendedName>
            <fullName evidence="11">Methenyltetrahydrofolate cyclohydrolase</fullName>
            <ecNumber evidence="11">3.5.4.9</ecNumber>
        </recommendedName>
    </domain>
</protein>
<accession>A0A0G1Q964</accession>
<dbReference type="InterPro" id="IPR020631">
    <property type="entry name" value="THF_DH/CycHdrlase_NAD-bd_dom"/>
</dbReference>
<keyword evidence="4 11" id="KW-0658">Purine biosynthesis</keyword>
<dbReference type="GO" id="GO:0004477">
    <property type="term" value="F:methenyltetrahydrofolate cyclohydrolase activity"/>
    <property type="evidence" value="ECO:0007669"/>
    <property type="project" value="UniProtKB-UniRule"/>
</dbReference>
<comment type="caution">
    <text evidence="14">The sequence shown here is derived from an EMBL/GenBank/DDBJ whole genome shotgun (WGS) entry which is preliminary data.</text>
</comment>
<dbReference type="Pfam" id="PF00763">
    <property type="entry name" value="THF_DHG_CYH"/>
    <property type="match status" value="1"/>
</dbReference>
<dbReference type="GO" id="GO:0009086">
    <property type="term" value="P:methionine biosynthetic process"/>
    <property type="evidence" value="ECO:0007669"/>
    <property type="project" value="UniProtKB-KW"/>
</dbReference>
<dbReference type="HAMAP" id="MF_01576">
    <property type="entry name" value="THF_DHG_CYH"/>
    <property type="match status" value="1"/>
</dbReference>
<dbReference type="GO" id="GO:0035999">
    <property type="term" value="P:tetrahydrofolate interconversion"/>
    <property type="evidence" value="ECO:0007669"/>
    <property type="project" value="UniProtKB-UniRule"/>
</dbReference>
<comment type="catalytic activity">
    <reaction evidence="11">
        <text>(6R)-5,10-methenyltetrahydrofolate + H2O = (6R)-10-formyltetrahydrofolate + H(+)</text>
        <dbReference type="Rhea" id="RHEA:23700"/>
        <dbReference type="ChEBI" id="CHEBI:15377"/>
        <dbReference type="ChEBI" id="CHEBI:15378"/>
        <dbReference type="ChEBI" id="CHEBI:57455"/>
        <dbReference type="ChEBI" id="CHEBI:195366"/>
        <dbReference type="EC" id="3.5.4.9"/>
    </reaction>
</comment>
<dbReference type="PATRIC" id="fig|1618994.3.peg.284"/>
<evidence type="ECO:0000313" key="14">
    <source>
        <dbReference type="EMBL" id="KKU41367.1"/>
    </source>
</evidence>
<keyword evidence="7 11" id="KW-0560">Oxidoreductase</keyword>
<comment type="pathway">
    <text evidence="1 11">One-carbon metabolism; tetrahydrofolate interconversion.</text>
</comment>
<dbReference type="GO" id="GO:0005829">
    <property type="term" value="C:cytosol"/>
    <property type="evidence" value="ECO:0007669"/>
    <property type="project" value="TreeGrafter"/>
</dbReference>
<feature type="domain" description="Tetrahydrofolate dehydrogenase/cyclohydrolase NAD(P)-binding" evidence="13">
    <location>
        <begin position="134"/>
        <end position="273"/>
    </location>
</feature>
<dbReference type="EMBL" id="LCMS01000004">
    <property type="protein sequence ID" value="KKU41367.1"/>
    <property type="molecule type" value="Genomic_DNA"/>
</dbReference>
<evidence type="ECO:0000256" key="2">
    <source>
        <dbReference type="ARBA" id="ARBA00011738"/>
    </source>
</evidence>
<dbReference type="STRING" id="1618994.UX57_C0004G0071"/>
<dbReference type="SUPFAM" id="SSF53223">
    <property type="entry name" value="Aminoacid dehydrogenase-like, N-terminal domain"/>
    <property type="match status" value="1"/>
</dbReference>
<keyword evidence="11" id="KW-0028">Amino-acid biosynthesis</keyword>
<dbReference type="EC" id="3.5.4.9" evidence="11"/>
<dbReference type="FunFam" id="3.40.50.10860:FF:000005">
    <property type="entry name" value="C-1-tetrahydrofolate synthase, cytoplasmic, putative"/>
    <property type="match status" value="1"/>
</dbReference>
<feature type="binding site" evidence="11">
    <location>
        <position position="225"/>
    </location>
    <ligand>
        <name>NADP(+)</name>
        <dbReference type="ChEBI" id="CHEBI:58349"/>
    </ligand>
</feature>
<evidence type="ECO:0000256" key="4">
    <source>
        <dbReference type="ARBA" id="ARBA00022755"/>
    </source>
</evidence>
<comment type="similarity">
    <text evidence="11">Belongs to the tetrahydrofolate dehydrogenase/cyclohydrolase family.</text>
</comment>
<dbReference type="SUPFAM" id="SSF51735">
    <property type="entry name" value="NAD(P)-binding Rossmann-fold domains"/>
    <property type="match status" value="1"/>
</dbReference>
<dbReference type="InterPro" id="IPR020630">
    <property type="entry name" value="THF_DH/CycHdrlase_cat_dom"/>
</dbReference>
<dbReference type="InterPro" id="IPR000672">
    <property type="entry name" value="THF_DH/CycHdrlase"/>
</dbReference>
<dbReference type="Gene3D" id="3.40.50.720">
    <property type="entry name" value="NAD(P)-binding Rossmann-like Domain"/>
    <property type="match status" value="1"/>
</dbReference>
<evidence type="ECO:0000256" key="3">
    <source>
        <dbReference type="ARBA" id="ARBA00022563"/>
    </source>
</evidence>
<keyword evidence="10 11" id="KW-0511">Multifunctional enzyme</keyword>
<keyword evidence="5 11" id="KW-0378">Hydrolase</keyword>
<dbReference type="Proteomes" id="UP000034795">
    <property type="component" value="Unassembled WGS sequence"/>
</dbReference>
<keyword evidence="9 11" id="KW-0486">Methionine biosynthesis</keyword>
<comment type="caution">
    <text evidence="11">Lacks conserved residue(s) required for the propagation of feature annotation.</text>
</comment>
<keyword evidence="6 11" id="KW-0521">NADP</keyword>
<dbReference type="GO" id="GO:0004488">
    <property type="term" value="F:methylenetetrahydrofolate dehydrogenase (NADP+) activity"/>
    <property type="evidence" value="ECO:0007669"/>
    <property type="project" value="UniProtKB-UniRule"/>
</dbReference>
<dbReference type="Pfam" id="PF02882">
    <property type="entry name" value="THF_DHG_CYH_C"/>
    <property type="match status" value="1"/>
</dbReference>
<reference evidence="14 15" key="1">
    <citation type="journal article" date="2015" name="Nature">
        <title>rRNA introns, odd ribosomes, and small enigmatic genomes across a large radiation of phyla.</title>
        <authorList>
            <person name="Brown C.T."/>
            <person name="Hug L.A."/>
            <person name="Thomas B.C."/>
            <person name="Sharon I."/>
            <person name="Castelle C.J."/>
            <person name="Singh A."/>
            <person name="Wilkins M.J."/>
            <person name="Williams K.H."/>
            <person name="Banfield J.F."/>
        </authorList>
    </citation>
    <scope>NUCLEOTIDE SEQUENCE [LARGE SCALE GENOMIC DNA]</scope>
</reference>
<dbReference type="PRINTS" id="PR00085">
    <property type="entry name" value="THFDHDRGNASE"/>
</dbReference>
<dbReference type="AlphaFoldDB" id="A0A0G1Q964"/>
<dbReference type="PANTHER" id="PTHR48099">
    <property type="entry name" value="C-1-TETRAHYDROFOLATE SYNTHASE, CYTOPLASMIC-RELATED"/>
    <property type="match status" value="1"/>
</dbReference>
<proteinExistence type="inferred from homology"/>
<evidence type="ECO:0000256" key="11">
    <source>
        <dbReference type="HAMAP-Rule" id="MF_01576"/>
    </source>
</evidence>
<dbReference type="GO" id="GO:0000105">
    <property type="term" value="P:L-histidine biosynthetic process"/>
    <property type="evidence" value="ECO:0007669"/>
    <property type="project" value="UniProtKB-KW"/>
</dbReference>
<feature type="domain" description="Tetrahydrofolate dehydrogenase/cyclohydrolase catalytic" evidence="12">
    <location>
        <begin position="5"/>
        <end position="115"/>
    </location>
</feature>
<evidence type="ECO:0000259" key="13">
    <source>
        <dbReference type="Pfam" id="PF02882"/>
    </source>
</evidence>
<evidence type="ECO:0000256" key="10">
    <source>
        <dbReference type="ARBA" id="ARBA00023268"/>
    </source>
</evidence>
<comment type="function">
    <text evidence="11">Catalyzes the oxidation of 5,10-methylenetetrahydrofolate to 5,10-methenyltetrahydrofolate and then the hydrolysis of 5,10-methenyltetrahydrofolate to 10-formyltetrahydrofolate.</text>
</comment>
<dbReference type="EC" id="1.5.1.5" evidence="11"/>
<dbReference type="GO" id="GO:0006164">
    <property type="term" value="P:purine nucleotide biosynthetic process"/>
    <property type="evidence" value="ECO:0007669"/>
    <property type="project" value="UniProtKB-KW"/>
</dbReference>
<evidence type="ECO:0000313" key="15">
    <source>
        <dbReference type="Proteomes" id="UP000034795"/>
    </source>
</evidence>
<dbReference type="CDD" id="cd01080">
    <property type="entry name" value="NAD_bind_m-THF_DH_Cyclohyd"/>
    <property type="match status" value="1"/>
</dbReference>
<dbReference type="PROSITE" id="PS00767">
    <property type="entry name" value="THF_DHG_CYH_2"/>
    <property type="match status" value="1"/>
</dbReference>
<evidence type="ECO:0000256" key="9">
    <source>
        <dbReference type="ARBA" id="ARBA00023167"/>
    </source>
</evidence>
<evidence type="ECO:0000259" key="12">
    <source>
        <dbReference type="Pfam" id="PF00763"/>
    </source>
</evidence>
<keyword evidence="3 11" id="KW-0554">One-carbon metabolism</keyword>
<dbReference type="Gene3D" id="3.40.50.10860">
    <property type="entry name" value="Leucine Dehydrogenase, chain A, domain 1"/>
    <property type="match status" value="1"/>
</dbReference>
<comment type="subunit">
    <text evidence="2 11">Homodimer.</text>
</comment>
<evidence type="ECO:0000256" key="6">
    <source>
        <dbReference type="ARBA" id="ARBA00022857"/>
    </source>
</evidence>
<evidence type="ECO:0000256" key="7">
    <source>
        <dbReference type="ARBA" id="ARBA00023002"/>
    </source>
</evidence>
<name>A0A0G1Q964_9BACT</name>
<dbReference type="PANTHER" id="PTHR48099:SF5">
    <property type="entry name" value="C-1-TETRAHYDROFOLATE SYNTHASE, CYTOPLASMIC"/>
    <property type="match status" value="1"/>
</dbReference>
<gene>
    <name evidence="11" type="primary">folD</name>
    <name evidence="14" type="ORF">UX57_C0004G0071</name>
</gene>
<dbReference type="InterPro" id="IPR020867">
    <property type="entry name" value="THF_DH/CycHdrlase_CS"/>
</dbReference>
<evidence type="ECO:0000256" key="5">
    <source>
        <dbReference type="ARBA" id="ARBA00022801"/>
    </source>
</evidence>
<dbReference type="InterPro" id="IPR046346">
    <property type="entry name" value="Aminoacid_DH-like_N_sf"/>
</dbReference>
<organism evidence="14 15">
    <name type="scientific">Candidatus Uhrbacteria bacterium GW2011_GWE2_46_68</name>
    <dbReference type="NCBI Taxonomy" id="1618994"/>
    <lineage>
        <taxon>Bacteria</taxon>
        <taxon>Candidatus Uhriibacteriota</taxon>
    </lineage>
</organism>
<evidence type="ECO:0000256" key="1">
    <source>
        <dbReference type="ARBA" id="ARBA00004777"/>
    </source>
</evidence>
<dbReference type="InterPro" id="IPR036291">
    <property type="entry name" value="NAD(P)-bd_dom_sf"/>
</dbReference>